<dbReference type="InterPro" id="IPR051170">
    <property type="entry name" value="Neural/epithelial_adhesion"/>
</dbReference>
<keyword evidence="7" id="KW-0325">Glycoprotein</keyword>
<proteinExistence type="predicted"/>
<evidence type="ECO:0000256" key="6">
    <source>
        <dbReference type="ARBA" id="ARBA00023157"/>
    </source>
</evidence>
<dbReference type="PANTHER" id="PTHR12231">
    <property type="entry name" value="CTX-RELATED TYPE I TRANSMEMBRANE PROTEIN"/>
    <property type="match status" value="1"/>
</dbReference>
<feature type="region of interest" description="Disordered" evidence="9">
    <location>
        <begin position="274"/>
        <end position="301"/>
    </location>
</feature>
<keyword evidence="4" id="KW-0677">Repeat</keyword>
<reference evidence="11" key="1">
    <citation type="journal article" date="2020" name="J Insects Food Feed">
        <title>The yellow mealworm (Tenebrio molitor) genome: a resource for the emerging insects as food and feed industry.</title>
        <authorList>
            <person name="Eriksson T."/>
            <person name="Andere A."/>
            <person name="Kelstrup H."/>
            <person name="Emery V."/>
            <person name="Picard C."/>
        </authorList>
    </citation>
    <scope>NUCLEOTIDE SEQUENCE</scope>
    <source>
        <strain evidence="11">Stoneville</strain>
        <tissue evidence="11">Whole head</tissue>
    </source>
</reference>
<comment type="subcellular location">
    <subcellularLocation>
        <location evidence="1">Cell membrane</location>
    </subcellularLocation>
</comment>
<sequence>MQCQHFGEAAAEPGGVLTMLLKDVNLEVVYMRCGNSSGLGLTLLILQISLVPRFSVSHDNAKTWLLHVSSVQKEDRGYYMCQVNTNPMISQVGYLQVVVPPNIIDAESTQSTVAIRENQNISLTCKADGFPTPKIKWRREDGQGISVERRKKVNAYDGEQLNLTRISRTEMGAYLCIASNGVPPSVSKRIIVDVEFSPMIWVPNQLVGAPAGTDVTIDCHTEAYPRAISYWVYDNVMLLPTKKYGTETAENSYRAHMKLSVRNLQPGDFEIPMPSTPPRATEMKSNSNKENAGKRNISRPLIQDERPKVVMVSSSDKDVVQPGPAVETGLGLYTPPGPQGSGTGPGFSCTRTHLSTFMYTPNDPKFLLTTSSLTKNHAHQSNNHKFKFERHKQPSLARPLKLLSPRKKRGRVACGLLSRTL</sequence>
<dbReference type="PANTHER" id="PTHR12231:SF247">
    <property type="entry name" value="DPR-INTERACTING PROTEIN DELTA, ISOFORM D"/>
    <property type="match status" value="1"/>
</dbReference>
<dbReference type="Proteomes" id="UP000719412">
    <property type="component" value="Unassembled WGS sequence"/>
</dbReference>
<protein>
    <recommendedName>
        <fullName evidence="10">Ig-like domain-containing protein</fullName>
    </recommendedName>
</protein>
<keyword evidence="8" id="KW-0393">Immunoglobulin domain</keyword>
<dbReference type="Pfam" id="PF13927">
    <property type="entry name" value="Ig_3"/>
    <property type="match status" value="1"/>
</dbReference>
<dbReference type="FunFam" id="2.60.40.10:FF:000328">
    <property type="entry name" value="CLUMA_CG000981, isoform A"/>
    <property type="match status" value="1"/>
</dbReference>
<dbReference type="GO" id="GO:0005886">
    <property type="term" value="C:plasma membrane"/>
    <property type="evidence" value="ECO:0007669"/>
    <property type="project" value="UniProtKB-SubCell"/>
</dbReference>
<keyword evidence="12" id="KW-1185">Reference proteome</keyword>
<dbReference type="SUPFAM" id="SSF48726">
    <property type="entry name" value="Immunoglobulin"/>
    <property type="match status" value="3"/>
</dbReference>
<dbReference type="PROSITE" id="PS50835">
    <property type="entry name" value="IG_LIKE"/>
    <property type="match status" value="1"/>
</dbReference>
<evidence type="ECO:0000256" key="8">
    <source>
        <dbReference type="ARBA" id="ARBA00023319"/>
    </source>
</evidence>
<dbReference type="GO" id="GO:0043005">
    <property type="term" value="C:neuron projection"/>
    <property type="evidence" value="ECO:0007669"/>
    <property type="project" value="TreeGrafter"/>
</dbReference>
<dbReference type="InterPro" id="IPR003599">
    <property type="entry name" value="Ig_sub"/>
</dbReference>
<evidence type="ECO:0000313" key="12">
    <source>
        <dbReference type="Proteomes" id="UP000719412"/>
    </source>
</evidence>
<evidence type="ECO:0000256" key="4">
    <source>
        <dbReference type="ARBA" id="ARBA00022737"/>
    </source>
</evidence>
<dbReference type="InterPro" id="IPR013783">
    <property type="entry name" value="Ig-like_fold"/>
</dbReference>
<keyword evidence="2" id="KW-1003">Cell membrane</keyword>
<dbReference type="SMART" id="SM00408">
    <property type="entry name" value="IGc2"/>
    <property type="match status" value="2"/>
</dbReference>
<organism evidence="11 12">
    <name type="scientific">Tenebrio molitor</name>
    <name type="common">Yellow mealworm beetle</name>
    <dbReference type="NCBI Taxonomy" id="7067"/>
    <lineage>
        <taxon>Eukaryota</taxon>
        <taxon>Metazoa</taxon>
        <taxon>Ecdysozoa</taxon>
        <taxon>Arthropoda</taxon>
        <taxon>Hexapoda</taxon>
        <taxon>Insecta</taxon>
        <taxon>Pterygota</taxon>
        <taxon>Neoptera</taxon>
        <taxon>Endopterygota</taxon>
        <taxon>Coleoptera</taxon>
        <taxon>Polyphaga</taxon>
        <taxon>Cucujiformia</taxon>
        <taxon>Tenebrionidae</taxon>
        <taxon>Tenebrio</taxon>
    </lineage>
</organism>
<evidence type="ECO:0000256" key="2">
    <source>
        <dbReference type="ARBA" id="ARBA00022475"/>
    </source>
</evidence>
<evidence type="ECO:0000259" key="10">
    <source>
        <dbReference type="PROSITE" id="PS50835"/>
    </source>
</evidence>
<dbReference type="InterPro" id="IPR007110">
    <property type="entry name" value="Ig-like_dom"/>
</dbReference>
<dbReference type="InterPro" id="IPR003598">
    <property type="entry name" value="Ig_sub2"/>
</dbReference>
<dbReference type="SMART" id="SM00409">
    <property type="entry name" value="IG"/>
    <property type="match status" value="2"/>
</dbReference>
<name>A0A8J6HSC3_TENMO</name>
<evidence type="ECO:0000256" key="3">
    <source>
        <dbReference type="ARBA" id="ARBA00022729"/>
    </source>
</evidence>
<gene>
    <name evidence="11" type="ORF">GEV33_003433</name>
</gene>
<keyword evidence="3" id="KW-0732">Signal</keyword>
<comment type="caution">
    <text evidence="11">The sequence shown here is derived from an EMBL/GenBank/DDBJ whole genome shotgun (WGS) entry which is preliminary data.</text>
</comment>
<keyword evidence="5" id="KW-0472">Membrane</keyword>
<evidence type="ECO:0000313" key="11">
    <source>
        <dbReference type="EMBL" id="KAH0819358.1"/>
    </source>
</evidence>
<feature type="domain" description="Ig-like" evidence="10">
    <location>
        <begin position="101"/>
        <end position="187"/>
    </location>
</feature>
<evidence type="ECO:0000256" key="1">
    <source>
        <dbReference type="ARBA" id="ARBA00004236"/>
    </source>
</evidence>
<evidence type="ECO:0000256" key="7">
    <source>
        <dbReference type="ARBA" id="ARBA00023180"/>
    </source>
</evidence>
<keyword evidence="6" id="KW-1015">Disulfide bond</keyword>
<dbReference type="InterPro" id="IPR036179">
    <property type="entry name" value="Ig-like_dom_sf"/>
</dbReference>
<evidence type="ECO:0000256" key="9">
    <source>
        <dbReference type="SAM" id="MobiDB-lite"/>
    </source>
</evidence>
<dbReference type="EMBL" id="JABDTM020014751">
    <property type="protein sequence ID" value="KAH0819358.1"/>
    <property type="molecule type" value="Genomic_DNA"/>
</dbReference>
<accession>A0A8J6HSC3</accession>
<reference evidence="11" key="2">
    <citation type="submission" date="2021-08" db="EMBL/GenBank/DDBJ databases">
        <authorList>
            <person name="Eriksson T."/>
        </authorList>
    </citation>
    <scope>NUCLEOTIDE SEQUENCE</scope>
    <source>
        <strain evidence="11">Stoneville</strain>
        <tissue evidence="11">Whole head</tissue>
    </source>
</reference>
<dbReference type="AlphaFoldDB" id="A0A8J6HSC3"/>
<dbReference type="Gene3D" id="2.60.40.10">
    <property type="entry name" value="Immunoglobulins"/>
    <property type="match status" value="3"/>
</dbReference>
<evidence type="ECO:0000256" key="5">
    <source>
        <dbReference type="ARBA" id="ARBA00023136"/>
    </source>
</evidence>